<dbReference type="Proteomes" id="UP000546464">
    <property type="component" value="Unassembled WGS sequence"/>
</dbReference>
<dbReference type="SUPFAM" id="SSF48498">
    <property type="entry name" value="Tetracyclin repressor-like, C-terminal domain"/>
    <property type="match status" value="1"/>
</dbReference>
<reference evidence="2 3" key="1">
    <citation type="submission" date="2020-07" db="EMBL/GenBank/DDBJ databases">
        <authorList>
            <person name="Feng X."/>
        </authorList>
    </citation>
    <scope>NUCLEOTIDE SEQUENCE [LARGE SCALE GENOMIC DNA]</scope>
    <source>
        <strain evidence="2 3">JCM31066</strain>
    </source>
</reference>
<dbReference type="InterPro" id="IPR036271">
    <property type="entry name" value="Tet_transcr_reg_TetR-rel_C_sf"/>
</dbReference>
<proteinExistence type="predicted"/>
<feature type="domain" description="PsrA tetracyclin repressor-like C-terminal" evidence="1">
    <location>
        <begin position="90"/>
        <end position="199"/>
    </location>
</feature>
<dbReference type="EMBL" id="JACHVB010000006">
    <property type="protein sequence ID" value="MBC2592736.1"/>
    <property type="molecule type" value="Genomic_DNA"/>
</dbReference>
<accession>A0A842HAI6</accession>
<keyword evidence="3" id="KW-1185">Reference proteome</keyword>
<dbReference type="RefSeq" id="WP_185673769.1">
    <property type="nucleotide sequence ID" value="NZ_JACHVB010000006.1"/>
</dbReference>
<gene>
    <name evidence="2" type="ORF">H5P28_00535</name>
</gene>
<organism evidence="2 3">
    <name type="scientific">Ruficoccus amylovorans</name>
    <dbReference type="NCBI Taxonomy" id="1804625"/>
    <lineage>
        <taxon>Bacteria</taxon>
        <taxon>Pseudomonadati</taxon>
        <taxon>Verrucomicrobiota</taxon>
        <taxon>Opitutia</taxon>
        <taxon>Puniceicoccales</taxon>
        <taxon>Cerasicoccaceae</taxon>
        <taxon>Ruficoccus</taxon>
    </lineage>
</organism>
<dbReference type="SUPFAM" id="SSF46689">
    <property type="entry name" value="Homeodomain-like"/>
    <property type="match status" value="1"/>
</dbReference>
<evidence type="ECO:0000313" key="3">
    <source>
        <dbReference type="Proteomes" id="UP000546464"/>
    </source>
</evidence>
<dbReference type="Gene3D" id="1.10.357.10">
    <property type="entry name" value="Tetracycline Repressor, domain 2"/>
    <property type="match status" value="1"/>
</dbReference>
<evidence type="ECO:0000259" key="1">
    <source>
        <dbReference type="Pfam" id="PF17939"/>
    </source>
</evidence>
<comment type="caution">
    <text evidence="2">The sequence shown here is derived from an EMBL/GenBank/DDBJ whole genome shotgun (WGS) entry which is preliminary data.</text>
</comment>
<dbReference type="InterPro" id="IPR041586">
    <property type="entry name" value="PsrA_TetR_C"/>
</dbReference>
<dbReference type="Pfam" id="PF17939">
    <property type="entry name" value="TetR_C_30"/>
    <property type="match status" value="1"/>
</dbReference>
<feature type="non-terminal residue" evidence="2">
    <location>
        <position position="264"/>
    </location>
</feature>
<protein>
    <submittedName>
        <fullName evidence="2">TetR/AcrR family transcriptional regulator</fullName>
    </submittedName>
</protein>
<name>A0A842HAI6_9BACT</name>
<dbReference type="InterPro" id="IPR009057">
    <property type="entry name" value="Homeodomain-like_sf"/>
</dbReference>
<dbReference type="AlphaFoldDB" id="A0A842HAI6"/>
<sequence>MTPREQIGKQAEREYILHGKRGVTPKNLAHKMGVKLSALSQLFPTREDLILEVYRINVQEMNREREEALDRALVDSGGKPLSIESIMDARILPLARRCIEPHKGVQYQVGLSRFFTESSSIKNRILHEQFADLTQRFIDEIERALPYLPREEIRRRFQMTMAAMLGVCGILDMAAYGKEPARSEQEMWKMVHDLRDFLCEGFSAPVQDRHSPSSIHLNDGGRQWQVPLKDIACINADGDYSRVYYASGGCDMVRQTMKAWESIL</sequence>
<evidence type="ECO:0000313" key="2">
    <source>
        <dbReference type="EMBL" id="MBC2592736.1"/>
    </source>
</evidence>